<evidence type="ECO:0000313" key="4">
    <source>
        <dbReference type="EMBL" id="MFD2117364.1"/>
    </source>
</evidence>
<keyword evidence="1" id="KW-0902">Two-component regulatory system</keyword>
<dbReference type="SUPFAM" id="SSF52172">
    <property type="entry name" value="CheY-like"/>
    <property type="match status" value="1"/>
</dbReference>
<evidence type="ECO:0000256" key="2">
    <source>
        <dbReference type="PROSITE-ProRule" id="PRU00169"/>
    </source>
</evidence>
<evidence type="ECO:0000313" key="5">
    <source>
        <dbReference type="Proteomes" id="UP001597362"/>
    </source>
</evidence>
<evidence type="ECO:0000259" key="3">
    <source>
        <dbReference type="PROSITE" id="PS50110"/>
    </source>
</evidence>
<proteinExistence type="predicted"/>
<keyword evidence="5" id="KW-1185">Reference proteome</keyword>
<keyword evidence="2" id="KW-0597">Phosphoprotein</keyword>
<reference evidence="5" key="1">
    <citation type="journal article" date="2019" name="Int. J. Syst. Evol. Microbiol.">
        <title>The Global Catalogue of Microorganisms (GCM) 10K type strain sequencing project: providing services to taxonomists for standard genome sequencing and annotation.</title>
        <authorList>
            <consortium name="The Broad Institute Genomics Platform"/>
            <consortium name="The Broad Institute Genome Sequencing Center for Infectious Disease"/>
            <person name="Wu L."/>
            <person name="Ma J."/>
        </authorList>
    </citation>
    <scope>NUCLEOTIDE SEQUENCE [LARGE SCALE GENOMIC DNA]</scope>
    <source>
        <strain evidence="5">GH52</strain>
    </source>
</reference>
<dbReference type="PANTHER" id="PTHR35807:SF2">
    <property type="entry name" value="TRANSCRIPTIONAL ACTIVATOR DOMAIN"/>
    <property type="match status" value="1"/>
</dbReference>
<dbReference type="Gene3D" id="3.40.50.2300">
    <property type="match status" value="1"/>
</dbReference>
<dbReference type="InterPro" id="IPR011006">
    <property type="entry name" value="CheY-like_superfamily"/>
</dbReference>
<dbReference type="SUPFAM" id="SSF48452">
    <property type="entry name" value="TPR-like"/>
    <property type="match status" value="1"/>
</dbReference>
<dbReference type="InterPro" id="IPR005158">
    <property type="entry name" value="BTAD"/>
</dbReference>
<dbReference type="InterPro" id="IPR036388">
    <property type="entry name" value="WH-like_DNA-bd_sf"/>
</dbReference>
<sequence length="376" mass="44000">MIRTILIDDEPLAVLYLQQLLKVFPEIVVLETFTDPAEAIRKAAELKPELVFLDIDMPGMHGLQVADHLNQMLQDCDIVFVTAYNQYALEAFEVSALDYILKPIQSKRLTKTVEKLLRRHNNMMPVQIKSVTDEVIRCLNRLQFEQANGKIHALRWRTSKAEELFAYLLHHRKGFVNKEMISDILWPDVDSKKAMTSLYTTIYLIRKTLSEANIPITISNMGGHSGYALELENYTIDVDIWEEALSKLAPISLSNVDQHQQWLDYYVGDYYADHYYVWAESERQRLGWIWRNHALSLAEFYVTHNLLPEAVSIYQRMIDIQPLSELVYFKIMKLYAKLGQTEAIELYYRQLSRLLRQELDIDVPVEIASWYESWKS</sequence>
<accession>A0ABW4YPH5</accession>
<dbReference type="InterPro" id="IPR051677">
    <property type="entry name" value="AfsR-DnrI-RedD_regulator"/>
</dbReference>
<organism evidence="4 5">
    <name type="scientific">Paenibacillus yanchengensis</name>
    <dbReference type="NCBI Taxonomy" id="2035833"/>
    <lineage>
        <taxon>Bacteria</taxon>
        <taxon>Bacillati</taxon>
        <taxon>Bacillota</taxon>
        <taxon>Bacilli</taxon>
        <taxon>Bacillales</taxon>
        <taxon>Paenibacillaceae</taxon>
        <taxon>Paenibacillus</taxon>
    </lineage>
</organism>
<comment type="caution">
    <text evidence="4">The sequence shown here is derived from an EMBL/GenBank/DDBJ whole genome shotgun (WGS) entry which is preliminary data.</text>
</comment>
<dbReference type="SMART" id="SM01043">
    <property type="entry name" value="BTAD"/>
    <property type="match status" value="1"/>
</dbReference>
<dbReference type="Gene3D" id="1.25.40.10">
    <property type="entry name" value="Tetratricopeptide repeat domain"/>
    <property type="match status" value="1"/>
</dbReference>
<name>A0ABW4YPH5_9BACL</name>
<dbReference type="EMBL" id="JBHUHO010000039">
    <property type="protein sequence ID" value="MFD2117364.1"/>
    <property type="molecule type" value="Genomic_DNA"/>
</dbReference>
<dbReference type="Pfam" id="PF00072">
    <property type="entry name" value="Response_reg"/>
    <property type="match status" value="1"/>
</dbReference>
<gene>
    <name evidence="4" type="ORF">ACFSJH_16665</name>
</gene>
<dbReference type="Gene3D" id="1.10.10.10">
    <property type="entry name" value="Winged helix-like DNA-binding domain superfamily/Winged helix DNA-binding domain"/>
    <property type="match status" value="1"/>
</dbReference>
<evidence type="ECO:0000256" key="1">
    <source>
        <dbReference type="ARBA" id="ARBA00023012"/>
    </source>
</evidence>
<protein>
    <submittedName>
        <fullName evidence="4">Response regulator</fullName>
    </submittedName>
</protein>
<dbReference type="Pfam" id="PF03704">
    <property type="entry name" value="BTAD"/>
    <property type="match status" value="1"/>
</dbReference>
<dbReference type="PANTHER" id="PTHR35807">
    <property type="entry name" value="TRANSCRIPTIONAL REGULATOR REDD-RELATED"/>
    <property type="match status" value="1"/>
</dbReference>
<dbReference type="InterPro" id="IPR011990">
    <property type="entry name" value="TPR-like_helical_dom_sf"/>
</dbReference>
<feature type="modified residue" description="4-aspartylphosphate" evidence="2">
    <location>
        <position position="54"/>
    </location>
</feature>
<dbReference type="SMART" id="SM00448">
    <property type="entry name" value="REC"/>
    <property type="match status" value="1"/>
</dbReference>
<feature type="domain" description="Response regulatory" evidence="3">
    <location>
        <begin position="3"/>
        <end position="117"/>
    </location>
</feature>
<dbReference type="Proteomes" id="UP001597362">
    <property type="component" value="Unassembled WGS sequence"/>
</dbReference>
<dbReference type="InterPro" id="IPR001789">
    <property type="entry name" value="Sig_transdc_resp-reg_receiver"/>
</dbReference>
<dbReference type="RefSeq" id="WP_377774442.1">
    <property type="nucleotide sequence ID" value="NZ_JBHUHO010000039.1"/>
</dbReference>
<dbReference type="PROSITE" id="PS50110">
    <property type="entry name" value="RESPONSE_REGULATORY"/>
    <property type="match status" value="1"/>
</dbReference>